<reference evidence="3" key="1">
    <citation type="journal article" date="2017" name="Front. Plant Sci.">
        <title>Climate Clever Clovers: New Paradigm to Reduce the Environmental Footprint of Ruminants by Breeding Low Methanogenic Forages Utilizing Haplotype Variation.</title>
        <authorList>
            <person name="Kaur P."/>
            <person name="Appels R."/>
            <person name="Bayer P.E."/>
            <person name="Keeble-Gagnere G."/>
            <person name="Wang J."/>
            <person name="Hirakawa H."/>
            <person name="Shirasawa K."/>
            <person name="Vercoe P."/>
            <person name="Stefanova K."/>
            <person name="Durmic Z."/>
            <person name="Nichols P."/>
            <person name="Revell C."/>
            <person name="Isobe S.N."/>
            <person name="Edwards D."/>
            <person name="Erskine W."/>
        </authorList>
    </citation>
    <scope>NUCLEOTIDE SEQUENCE [LARGE SCALE GENOMIC DNA]</scope>
    <source>
        <strain evidence="3">cv. Daliak</strain>
    </source>
</reference>
<name>A0A2Z6M5X0_TRISU</name>
<proteinExistence type="predicted"/>
<feature type="compositionally biased region" description="Basic and acidic residues" evidence="1">
    <location>
        <begin position="143"/>
        <end position="156"/>
    </location>
</feature>
<protein>
    <recommendedName>
        <fullName evidence="4">Retrotransposon gag domain-containing protein</fullName>
    </recommendedName>
</protein>
<dbReference type="Proteomes" id="UP000242715">
    <property type="component" value="Unassembled WGS sequence"/>
</dbReference>
<evidence type="ECO:0000313" key="2">
    <source>
        <dbReference type="EMBL" id="GAU17389.1"/>
    </source>
</evidence>
<gene>
    <name evidence="2" type="ORF">TSUD_232650</name>
</gene>
<dbReference type="AlphaFoldDB" id="A0A2Z6M5X0"/>
<sequence length="196" mass="23025">MEEEGRKRKGAMMELKAEDVKRMKMKAGGKKKEHFEAVRCRLFLTTLFSKALSLFYGLPPKSIRNFQELVGNFVNDFAFNKELYPNTPENVEVSQTQTMSVRNYIFTVIPGMRNGYFKSFITQFPPKNLHELWEADDKIKKKDRETYEDEEKRDGDRGDDENDNKIVDDDGGEDPTRPKRNIYRSLLIFRVVFFVT</sequence>
<organism evidence="2 3">
    <name type="scientific">Trifolium subterraneum</name>
    <name type="common">Subterranean clover</name>
    <dbReference type="NCBI Taxonomy" id="3900"/>
    <lineage>
        <taxon>Eukaryota</taxon>
        <taxon>Viridiplantae</taxon>
        <taxon>Streptophyta</taxon>
        <taxon>Embryophyta</taxon>
        <taxon>Tracheophyta</taxon>
        <taxon>Spermatophyta</taxon>
        <taxon>Magnoliopsida</taxon>
        <taxon>eudicotyledons</taxon>
        <taxon>Gunneridae</taxon>
        <taxon>Pentapetalae</taxon>
        <taxon>rosids</taxon>
        <taxon>fabids</taxon>
        <taxon>Fabales</taxon>
        <taxon>Fabaceae</taxon>
        <taxon>Papilionoideae</taxon>
        <taxon>50 kb inversion clade</taxon>
        <taxon>NPAAA clade</taxon>
        <taxon>Hologalegina</taxon>
        <taxon>IRL clade</taxon>
        <taxon>Trifolieae</taxon>
        <taxon>Trifolium</taxon>
    </lineage>
</organism>
<feature type="region of interest" description="Disordered" evidence="1">
    <location>
        <begin position="143"/>
        <end position="179"/>
    </location>
</feature>
<evidence type="ECO:0000313" key="3">
    <source>
        <dbReference type="Proteomes" id="UP000242715"/>
    </source>
</evidence>
<dbReference type="EMBL" id="DF973170">
    <property type="protein sequence ID" value="GAU17389.1"/>
    <property type="molecule type" value="Genomic_DNA"/>
</dbReference>
<evidence type="ECO:0000256" key="1">
    <source>
        <dbReference type="SAM" id="MobiDB-lite"/>
    </source>
</evidence>
<evidence type="ECO:0008006" key="4">
    <source>
        <dbReference type="Google" id="ProtNLM"/>
    </source>
</evidence>
<keyword evidence="3" id="KW-1185">Reference proteome</keyword>
<accession>A0A2Z6M5X0</accession>